<feature type="compositionally biased region" description="Basic and acidic residues" evidence="1">
    <location>
        <begin position="1"/>
        <end position="15"/>
    </location>
</feature>
<name>A0ABX0N1C0_9BURK</name>
<gene>
    <name evidence="2" type="ORF">F2P44_07300</name>
</gene>
<sequence>MKSEAGRRRNDDGRADTSSLGAAAGAPVRCINRHRPESAIGAACAKQAAGKAALMHAGIACRRNGLKQLGKR</sequence>
<comment type="caution">
    <text evidence="2">The sequence shown here is derived from an EMBL/GenBank/DDBJ whole genome shotgun (WGS) entry which is preliminary data.</text>
</comment>
<evidence type="ECO:0000313" key="2">
    <source>
        <dbReference type="EMBL" id="NHZ79082.1"/>
    </source>
</evidence>
<reference evidence="2 3" key="1">
    <citation type="submission" date="2019-10" db="EMBL/GenBank/DDBJ databases">
        <title>Taxonomy of Antarctic Massilia spp.: description of Massilia rubra sp. nov., Massilia aquatica sp. nov., Massilia mucilaginosa sp. nov., Massilia frigida sp. nov. isolated from streams, lakes and regoliths.</title>
        <authorList>
            <person name="Holochova P."/>
            <person name="Sedlacek I."/>
            <person name="Kralova S."/>
            <person name="Maslanova I."/>
            <person name="Busse H.-J."/>
            <person name="Stankova E."/>
            <person name="Vrbovska V."/>
            <person name="Kovarovic V."/>
            <person name="Bartak M."/>
            <person name="Svec P."/>
            <person name="Pantucek R."/>
        </authorList>
    </citation>
    <scope>NUCLEOTIDE SEQUENCE [LARGE SCALE GENOMIC DNA]</scope>
    <source>
        <strain evidence="2 3">CCM 8695</strain>
    </source>
</reference>
<evidence type="ECO:0000256" key="1">
    <source>
        <dbReference type="SAM" id="MobiDB-lite"/>
    </source>
</evidence>
<accession>A0ABX0N1C0</accession>
<feature type="region of interest" description="Disordered" evidence="1">
    <location>
        <begin position="1"/>
        <end position="28"/>
    </location>
</feature>
<proteinExistence type="predicted"/>
<protein>
    <submittedName>
        <fullName evidence="2">Uncharacterized protein</fullName>
    </submittedName>
</protein>
<organism evidence="2 3">
    <name type="scientific">Massilia frigida</name>
    <dbReference type="NCBI Taxonomy" id="2609281"/>
    <lineage>
        <taxon>Bacteria</taxon>
        <taxon>Pseudomonadati</taxon>
        <taxon>Pseudomonadota</taxon>
        <taxon>Betaproteobacteria</taxon>
        <taxon>Burkholderiales</taxon>
        <taxon>Oxalobacteraceae</taxon>
        <taxon>Telluria group</taxon>
        <taxon>Massilia</taxon>
    </lineage>
</organism>
<dbReference type="Proteomes" id="UP000621455">
    <property type="component" value="Unassembled WGS sequence"/>
</dbReference>
<keyword evidence="3" id="KW-1185">Reference proteome</keyword>
<evidence type="ECO:0000313" key="3">
    <source>
        <dbReference type="Proteomes" id="UP000621455"/>
    </source>
</evidence>
<dbReference type="EMBL" id="WHJG01000005">
    <property type="protein sequence ID" value="NHZ79082.1"/>
    <property type="molecule type" value="Genomic_DNA"/>
</dbReference>